<feature type="binding site" evidence="1">
    <location>
        <position position="44"/>
    </location>
    <ligand>
        <name>Mg(2+)</name>
        <dbReference type="ChEBI" id="CHEBI:18420"/>
        <label>1</label>
    </ligand>
</feature>
<feature type="binding site" evidence="1">
    <location>
        <position position="253"/>
    </location>
    <ligand>
        <name>substrate</name>
    </ligand>
</feature>
<dbReference type="InterPro" id="IPR010918">
    <property type="entry name" value="PurM-like_C_dom"/>
</dbReference>
<keyword evidence="5" id="KW-1185">Reference proteome</keyword>
<keyword evidence="1" id="KW-0479">Metal-binding</keyword>
<dbReference type="GO" id="GO:0009229">
    <property type="term" value="P:thiamine diphosphate biosynthetic process"/>
    <property type="evidence" value="ECO:0007669"/>
    <property type="project" value="UniProtKB-UniRule"/>
</dbReference>
<feature type="binding site" evidence="1">
    <location>
        <position position="51"/>
    </location>
    <ligand>
        <name>substrate</name>
    </ligand>
</feature>
<comment type="caution">
    <text evidence="4">The sequence shown here is derived from an EMBL/GenBank/DDBJ whole genome shotgun (WGS) entry which is preliminary data.</text>
</comment>
<dbReference type="UniPathway" id="UPA00060">
    <property type="reaction ID" value="UER00142"/>
</dbReference>
<dbReference type="InterPro" id="IPR016188">
    <property type="entry name" value="PurM-like_N"/>
</dbReference>
<dbReference type="InterPro" id="IPR036676">
    <property type="entry name" value="PurM-like_C_sf"/>
</dbReference>
<keyword evidence="1 4" id="KW-0418">Kinase</keyword>
<feature type="binding site" evidence="1">
    <location>
        <position position="72"/>
    </location>
    <ligand>
        <name>Mg(2+)</name>
        <dbReference type="ChEBI" id="CHEBI:18420"/>
        <label>2</label>
    </ligand>
</feature>
<feature type="binding site" evidence="1">
    <location>
        <position position="44"/>
    </location>
    <ligand>
        <name>Mg(2+)</name>
        <dbReference type="ChEBI" id="CHEBI:18420"/>
        <label>2</label>
    </ligand>
</feature>
<comment type="miscellaneous">
    <text evidence="1">Reaction mechanism of ThiL seems to utilize a direct, inline transfer of the gamma-phosphate of ATP to TMP rather than a phosphorylated enzyme intermediate.</text>
</comment>
<dbReference type="Gene3D" id="3.30.1330.10">
    <property type="entry name" value="PurM-like, N-terminal domain"/>
    <property type="match status" value="1"/>
</dbReference>
<accession>A0A166B0V4</accession>
<feature type="binding site" evidence="1">
    <location>
        <begin position="119"/>
        <end position="120"/>
    </location>
    <ligand>
        <name>ATP</name>
        <dbReference type="ChEBI" id="CHEBI:30616"/>
    </ligand>
</feature>
<dbReference type="PIRSF" id="PIRSF005303">
    <property type="entry name" value="Thiam_monoph_kin"/>
    <property type="match status" value="1"/>
</dbReference>
<dbReference type="PATRIC" id="fig|66851.6.peg.1192"/>
<feature type="binding site" evidence="1">
    <location>
        <position position="201"/>
    </location>
    <ligand>
        <name>Mg(2+)</name>
        <dbReference type="ChEBI" id="CHEBI:18420"/>
        <label>3</label>
    </ligand>
</feature>
<evidence type="ECO:0000259" key="2">
    <source>
        <dbReference type="Pfam" id="PF00586"/>
    </source>
</evidence>
<protein>
    <recommendedName>
        <fullName evidence="1">Thiamine-monophosphate kinase</fullName>
        <shortName evidence="1">TMP kinase</shortName>
        <shortName evidence="1">Thiamine-phosphate kinase</shortName>
        <ecNumber evidence="1">2.7.4.16</ecNumber>
    </recommendedName>
</protein>
<comment type="similarity">
    <text evidence="1">Belongs to the thiamine-monophosphate kinase family.</text>
</comment>
<gene>
    <name evidence="4" type="primary">thiL_1</name>
    <name evidence="1" type="synonym">thiL</name>
    <name evidence="4" type="ORF">MBORA_10880</name>
</gene>
<reference evidence="5" key="1">
    <citation type="journal article" date="2016" name="Genome Announc.">
        <title>Draft Genome Sequences of Methanobrevibacter curvatus DSM11111, Methanobrevibacter cuticularis DSM11139, Methanobrevibacter filiformis DSM11501, and Methanobrevibacter oralis DSM7256.</title>
        <authorList>
            <person name="Poehlein A."/>
            <person name="Seedorf H."/>
        </authorList>
    </citation>
    <scope>NUCLEOTIDE SEQUENCE [LARGE SCALE GENOMIC DNA]</scope>
    <source>
        <strain evidence="5">DSM 7256 / JCM 30027 / ZR</strain>
    </source>
</reference>
<dbReference type="STRING" id="66851.MBORA_10880"/>
<dbReference type="OrthoDB" id="45909at2157"/>
<dbReference type="GO" id="GO:0009030">
    <property type="term" value="F:thiamine-phosphate kinase activity"/>
    <property type="evidence" value="ECO:0007669"/>
    <property type="project" value="UniProtKB-UniRule"/>
</dbReference>
<dbReference type="InterPro" id="IPR036921">
    <property type="entry name" value="PurM-like_N_sf"/>
</dbReference>
<comment type="catalytic activity">
    <reaction evidence="1">
        <text>thiamine phosphate + ATP = thiamine diphosphate + ADP</text>
        <dbReference type="Rhea" id="RHEA:15913"/>
        <dbReference type="ChEBI" id="CHEBI:30616"/>
        <dbReference type="ChEBI" id="CHEBI:37575"/>
        <dbReference type="ChEBI" id="CHEBI:58937"/>
        <dbReference type="ChEBI" id="CHEBI:456216"/>
        <dbReference type="EC" id="2.7.4.16"/>
    </reaction>
</comment>
<dbReference type="NCBIfam" id="TIGR01379">
    <property type="entry name" value="thiL"/>
    <property type="match status" value="1"/>
</dbReference>
<dbReference type="Gene3D" id="3.90.650.10">
    <property type="entry name" value="PurM-like C-terminal domain"/>
    <property type="match status" value="1"/>
</dbReference>
<dbReference type="SUPFAM" id="SSF55326">
    <property type="entry name" value="PurM N-terminal domain-like"/>
    <property type="match status" value="1"/>
</dbReference>
<dbReference type="EMBL" id="LWMU01000065">
    <property type="protein sequence ID" value="KZX12723.1"/>
    <property type="molecule type" value="Genomic_DNA"/>
</dbReference>
<evidence type="ECO:0000313" key="4">
    <source>
        <dbReference type="EMBL" id="KZX12723.1"/>
    </source>
</evidence>
<feature type="binding site" evidence="1">
    <location>
        <position position="72"/>
    </location>
    <ligand>
        <name>Mg(2+)</name>
        <dbReference type="ChEBI" id="CHEBI:18420"/>
        <label>3</label>
    </ligand>
</feature>
<feature type="binding site" evidence="1">
    <location>
        <position position="203"/>
    </location>
    <ligand>
        <name>ATP</name>
        <dbReference type="ChEBI" id="CHEBI:30616"/>
    </ligand>
</feature>
<dbReference type="AlphaFoldDB" id="A0A166B0V4"/>
<dbReference type="Pfam" id="PF00586">
    <property type="entry name" value="AIRS"/>
    <property type="match status" value="1"/>
</dbReference>
<comment type="function">
    <text evidence="1">Catalyzes the ATP-dependent phosphorylation of thiamine-monophosphate (TMP) to form thiamine-pyrophosphate (TPP), the active form of vitamin B1.</text>
</comment>
<name>A0A166B0V4_METOA</name>
<sequence>MTLNVSDIGEKELIKYIVSNCSTIIPDDAAISKFNNTNLISTTDLLIQSRHFPENMSYFEMGFKAVSVNVSDLAAMGSKPHAFLLAIAIPKDFAVDYFKEMVDGVLDACNFYNIPLIGGDTNEASEIIISGTALGLCDAPLRLDAYNKGDLIAITGNIGFAALGFNLKSHNNIYTNKALKPIARINEGIKIKEAGATSATDITDGLASELYTMKKEGFGFRIYEEMLEISEEYKNIASELGLNYLDLILNIGEDFELLFTISKENIEKLDIDYKVIGEVTSTDTVEIVLSNGFIDEIKNKGYEHYVSE</sequence>
<dbReference type="SUPFAM" id="SSF56042">
    <property type="entry name" value="PurM C-terminal domain-like"/>
    <property type="match status" value="1"/>
</dbReference>
<keyword evidence="1 4" id="KW-0808">Transferase</keyword>
<dbReference type="PANTHER" id="PTHR30270:SF3">
    <property type="entry name" value="THIAMINE-MONOPHOSPHATE KINASE"/>
    <property type="match status" value="1"/>
</dbReference>
<organism evidence="4 5">
    <name type="scientific">Methanobrevibacter oralis</name>
    <dbReference type="NCBI Taxonomy" id="66851"/>
    <lineage>
        <taxon>Archaea</taxon>
        <taxon>Methanobacteriati</taxon>
        <taxon>Methanobacteriota</taxon>
        <taxon>Methanomada group</taxon>
        <taxon>Methanobacteria</taxon>
        <taxon>Methanobacteriales</taxon>
        <taxon>Methanobacteriaceae</taxon>
        <taxon>Methanobrevibacter</taxon>
    </lineage>
</organism>
<dbReference type="GO" id="GO:0000287">
    <property type="term" value="F:magnesium ion binding"/>
    <property type="evidence" value="ECO:0007669"/>
    <property type="project" value="UniProtKB-UniRule"/>
</dbReference>
<dbReference type="GO" id="GO:0009228">
    <property type="term" value="P:thiamine biosynthetic process"/>
    <property type="evidence" value="ECO:0007669"/>
    <property type="project" value="UniProtKB-KW"/>
</dbReference>
<evidence type="ECO:0000313" key="5">
    <source>
        <dbReference type="Proteomes" id="UP000077428"/>
    </source>
</evidence>
<feature type="binding site" evidence="1">
    <location>
        <position position="42"/>
    </location>
    <ligand>
        <name>Mg(2+)</name>
        <dbReference type="ChEBI" id="CHEBI:18420"/>
        <label>4</label>
    </ligand>
</feature>
<dbReference type="Pfam" id="PF02769">
    <property type="entry name" value="AIRS_C"/>
    <property type="match status" value="1"/>
</dbReference>
<keyword evidence="1" id="KW-0784">Thiamine biosynthesis</keyword>
<evidence type="ECO:0000259" key="3">
    <source>
        <dbReference type="Pfam" id="PF02769"/>
    </source>
</evidence>
<dbReference type="InterPro" id="IPR006283">
    <property type="entry name" value="ThiL-like"/>
</dbReference>
<feature type="binding site" evidence="1">
    <location>
        <position position="204"/>
    </location>
    <ligand>
        <name>Mg(2+)</name>
        <dbReference type="ChEBI" id="CHEBI:18420"/>
        <label>5</label>
    </ligand>
</feature>
<feature type="domain" description="PurM-like C-terminal" evidence="3">
    <location>
        <begin position="148"/>
        <end position="288"/>
    </location>
</feature>
<comment type="pathway">
    <text evidence="1">Cofactor biosynthesis; thiamine diphosphate biosynthesis; thiamine diphosphate from thiamine phosphate: step 1/1.</text>
</comment>
<evidence type="ECO:0000256" key="1">
    <source>
        <dbReference type="HAMAP-Rule" id="MF_02128"/>
    </source>
</evidence>
<dbReference type="Proteomes" id="UP000077428">
    <property type="component" value="Unassembled WGS sequence"/>
</dbReference>
<feature type="binding site" evidence="1">
    <location>
        <position position="302"/>
    </location>
    <ligand>
        <name>substrate</name>
    </ligand>
</feature>
<proteinExistence type="inferred from homology"/>
<feature type="binding site" evidence="1">
    <location>
        <position position="120"/>
    </location>
    <ligand>
        <name>Mg(2+)</name>
        <dbReference type="ChEBI" id="CHEBI:18420"/>
        <label>1</label>
    </ligand>
</feature>
<feature type="domain" description="PurM-like N-terminal" evidence="2">
    <location>
        <begin position="27"/>
        <end position="136"/>
    </location>
</feature>
<feature type="binding site" evidence="1">
    <location>
        <position position="28"/>
    </location>
    <ligand>
        <name>Mg(2+)</name>
        <dbReference type="ChEBI" id="CHEBI:18420"/>
        <label>3</label>
    </ligand>
</feature>
<dbReference type="PANTHER" id="PTHR30270">
    <property type="entry name" value="THIAMINE-MONOPHOSPHATE KINASE"/>
    <property type="match status" value="1"/>
</dbReference>
<dbReference type="HAMAP" id="MF_02128">
    <property type="entry name" value="TMP_kinase"/>
    <property type="match status" value="1"/>
</dbReference>
<keyword evidence="1" id="KW-0547">Nucleotide-binding</keyword>
<keyword evidence="1" id="KW-0460">Magnesium</keyword>
<dbReference type="GO" id="GO:0005524">
    <property type="term" value="F:ATP binding"/>
    <property type="evidence" value="ECO:0007669"/>
    <property type="project" value="UniProtKB-UniRule"/>
</dbReference>
<dbReference type="RefSeq" id="WP_063720348.1">
    <property type="nucleotide sequence ID" value="NZ_LT985120.1"/>
</dbReference>
<feature type="binding site" evidence="1">
    <location>
        <position position="72"/>
    </location>
    <ligand>
        <name>Mg(2+)</name>
        <dbReference type="ChEBI" id="CHEBI:18420"/>
        <label>4</label>
    </ligand>
</feature>
<feature type="binding site" evidence="1">
    <location>
        <position position="28"/>
    </location>
    <ligand>
        <name>Mg(2+)</name>
        <dbReference type="ChEBI" id="CHEBI:18420"/>
        <label>4</label>
    </ligand>
</feature>
<comment type="caution">
    <text evidence="1">Lacks conserved residue(s) required for the propagation of feature annotation.</text>
</comment>
<keyword evidence="1" id="KW-0067">ATP-binding</keyword>
<feature type="binding site" evidence="1">
    <location>
        <position position="43"/>
    </location>
    <ligand>
        <name>Mg(2+)</name>
        <dbReference type="ChEBI" id="CHEBI:18420"/>
        <label>1</label>
    </ligand>
</feature>
<dbReference type="EC" id="2.7.4.16" evidence="1"/>
<dbReference type="CDD" id="cd02194">
    <property type="entry name" value="ThiL"/>
    <property type="match status" value="1"/>
</dbReference>